<evidence type="ECO:0000313" key="1">
    <source>
        <dbReference type="EMBL" id="RWR80077.1"/>
    </source>
</evidence>
<name>A0A3S3MAN7_9MAGN</name>
<dbReference type="EMBL" id="QPKB01000003">
    <property type="protein sequence ID" value="RWR80077.1"/>
    <property type="molecule type" value="Genomic_DNA"/>
</dbReference>
<dbReference type="Proteomes" id="UP000283530">
    <property type="component" value="Unassembled WGS sequence"/>
</dbReference>
<sequence>MVLSLLRLNIRSPSDWVLDPSECILFDSIGDLYNGKDWAFLMKYLRSDCGGWTRGCSLMAEHLVCVSCQGCK</sequence>
<protein>
    <submittedName>
        <fullName evidence="1">Uncharacterized protein</fullName>
    </submittedName>
</protein>
<reference evidence="1 2" key="1">
    <citation type="journal article" date="2019" name="Nat. Plants">
        <title>Stout camphor tree genome fills gaps in understanding of flowering plant genome evolution.</title>
        <authorList>
            <person name="Chaw S.M."/>
            <person name="Liu Y.C."/>
            <person name="Wu Y.W."/>
            <person name="Wang H.Y."/>
            <person name="Lin C.I."/>
            <person name="Wu C.S."/>
            <person name="Ke H.M."/>
            <person name="Chang L.Y."/>
            <person name="Hsu C.Y."/>
            <person name="Yang H.T."/>
            <person name="Sudianto E."/>
            <person name="Hsu M.H."/>
            <person name="Wu K.P."/>
            <person name="Wang L.N."/>
            <person name="Leebens-Mack J.H."/>
            <person name="Tsai I.J."/>
        </authorList>
    </citation>
    <scope>NUCLEOTIDE SEQUENCE [LARGE SCALE GENOMIC DNA]</scope>
    <source>
        <strain evidence="2">cv. Chaw 1501</strain>
        <tissue evidence="1">Young leaves</tissue>
    </source>
</reference>
<evidence type="ECO:0000313" key="2">
    <source>
        <dbReference type="Proteomes" id="UP000283530"/>
    </source>
</evidence>
<dbReference type="AlphaFoldDB" id="A0A3S3MAN7"/>
<gene>
    <name evidence="1" type="ORF">CKAN_00869200</name>
</gene>
<proteinExistence type="predicted"/>
<keyword evidence="2" id="KW-1185">Reference proteome</keyword>
<accession>A0A3S3MAN7</accession>
<organism evidence="1 2">
    <name type="scientific">Cinnamomum micranthum f. kanehirae</name>
    <dbReference type="NCBI Taxonomy" id="337451"/>
    <lineage>
        <taxon>Eukaryota</taxon>
        <taxon>Viridiplantae</taxon>
        <taxon>Streptophyta</taxon>
        <taxon>Embryophyta</taxon>
        <taxon>Tracheophyta</taxon>
        <taxon>Spermatophyta</taxon>
        <taxon>Magnoliopsida</taxon>
        <taxon>Magnoliidae</taxon>
        <taxon>Laurales</taxon>
        <taxon>Lauraceae</taxon>
        <taxon>Cinnamomum</taxon>
    </lineage>
</organism>
<comment type="caution">
    <text evidence="1">The sequence shown here is derived from an EMBL/GenBank/DDBJ whole genome shotgun (WGS) entry which is preliminary data.</text>
</comment>